<dbReference type="CDD" id="cd00037">
    <property type="entry name" value="CLECT"/>
    <property type="match status" value="1"/>
</dbReference>
<accession>A0A8W8JQW4</accession>
<dbReference type="AlphaFoldDB" id="A0A8W8JQW4"/>
<dbReference type="InterPro" id="IPR050111">
    <property type="entry name" value="C-type_lectin/snaclec_domain"/>
</dbReference>
<dbReference type="InterPro" id="IPR016186">
    <property type="entry name" value="C-type_lectin-like/link_sf"/>
</dbReference>
<keyword evidence="1" id="KW-1015">Disulfide bond</keyword>
<protein>
    <recommendedName>
        <fullName evidence="3">C-type lectin domain-containing protein</fullName>
    </recommendedName>
</protein>
<dbReference type="RefSeq" id="XP_011416426.1">
    <property type="nucleotide sequence ID" value="XM_011418124.4"/>
</dbReference>
<feature type="signal peptide" evidence="2">
    <location>
        <begin position="1"/>
        <end position="17"/>
    </location>
</feature>
<dbReference type="Pfam" id="PF00059">
    <property type="entry name" value="Lectin_C"/>
    <property type="match status" value="1"/>
</dbReference>
<organism evidence="4 5">
    <name type="scientific">Magallana gigas</name>
    <name type="common">Pacific oyster</name>
    <name type="synonym">Crassostrea gigas</name>
    <dbReference type="NCBI Taxonomy" id="29159"/>
    <lineage>
        <taxon>Eukaryota</taxon>
        <taxon>Metazoa</taxon>
        <taxon>Spiralia</taxon>
        <taxon>Lophotrochozoa</taxon>
        <taxon>Mollusca</taxon>
        <taxon>Bivalvia</taxon>
        <taxon>Autobranchia</taxon>
        <taxon>Pteriomorphia</taxon>
        <taxon>Ostreida</taxon>
        <taxon>Ostreoidea</taxon>
        <taxon>Ostreidae</taxon>
        <taxon>Magallana</taxon>
    </lineage>
</organism>
<keyword evidence="2" id="KW-0732">Signal</keyword>
<evidence type="ECO:0000313" key="4">
    <source>
        <dbReference type="EnsemblMetazoa" id="G20092.2:cds"/>
    </source>
</evidence>
<dbReference type="OMA" id="DVECNHR"/>
<dbReference type="EnsemblMetazoa" id="G20092.1">
    <property type="protein sequence ID" value="G20092.1:cds"/>
    <property type="gene ID" value="G20092"/>
</dbReference>
<dbReference type="PROSITE" id="PS51257">
    <property type="entry name" value="PROKAR_LIPOPROTEIN"/>
    <property type="match status" value="1"/>
</dbReference>
<dbReference type="KEGG" id="crg:105320260"/>
<dbReference type="Gene3D" id="3.10.100.10">
    <property type="entry name" value="Mannose-Binding Protein A, subunit A"/>
    <property type="match status" value="1"/>
</dbReference>
<dbReference type="SUPFAM" id="SSF56436">
    <property type="entry name" value="C-type lectin-like"/>
    <property type="match status" value="1"/>
</dbReference>
<proteinExistence type="predicted"/>
<evidence type="ECO:0000256" key="2">
    <source>
        <dbReference type="SAM" id="SignalP"/>
    </source>
</evidence>
<dbReference type="PROSITE" id="PS50041">
    <property type="entry name" value="C_TYPE_LECTIN_2"/>
    <property type="match status" value="1"/>
</dbReference>
<reference evidence="4" key="1">
    <citation type="submission" date="2022-08" db="UniProtKB">
        <authorList>
            <consortium name="EnsemblMetazoa"/>
        </authorList>
    </citation>
    <scope>IDENTIFICATION</scope>
    <source>
        <strain evidence="4">05x7-T-G4-1.051#20</strain>
    </source>
</reference>
<evidence type="ECO:0000313" key="5">
    <source>
        <dbReference type="Proteomes" id="UP000005408"/>
    </source>
</evidence>
<dbReference type="InterPro" id="IPR001304">
    <property type="entry name" value="C-type_lectin-like"/>
</dbReference>
<feature type="chain" id="PRO_5042431144" description="C-type lectin domain-containing protein" evidence="2">
    <location>
        <begin position="18"/>
        <end position="155"/>
    </location>
</feature>
<feature type="domain" description="C-type lectin" evidence="3">
    <location>
        <begin position="26"/>
        <end position="142"/>
    </location>
</feature>
<dbReference type="OrthoDB" id="6118498at2759"/>
<sequence>MIRYLVLICTAIACTLCSCPQDWAEYDGECLFFGHDRRDFIGAENDCKHRHSYLASVDNAGKANFIRQILSVMHSNRLYRYWIGGTDFAIEGSWRWLETGSAIGPYTNWADGRPTNNGTFNCMMMEWVGDGLKWVDVECNHRDVTYICETAVSSS</sequence>
<dbReference type="InterPro" id="IPR016187">
    <property type="entry name" value="CTDL_fold"/>
</dbReference>
<dbReference type="EnsemblMetazoa" id="G20092.2">
    <property type="protein sequence ID" value="G20092.2:cds"/>
    <property type="gene ID" value="G20092"/>
</dbReference>
<dbReference type="PANTHER" id="PTHR22803">
    <property type="entry name" value="MANNOSE, PHOSPHOLIPASE, LECTIN RECEPTOR RELATED"/>
    <property type="match status" value="1"/>
</dbReference>
<dbReference type="PROSITE" id="PS00615">
    <property type="entry name" value="C_TYPE_LECTIN_1"/>
    <property type="match status" value="1"/>
</dbReference>
<dbReference type="InterPro" id="IPR018378">
    <property type="entry name" value="C-type_lectin_CS"/>
</dbReference>
<evidence type="ECO:0000256" key="1">
    <source>
        <dbReference type="ARBA" id="ARBA00023157"/>
    </source>
</evidence>
<dbReference type="GeneID" id="105320260"/>
<name>A0A8W8JQW4_MAGGI</name>
<dbReference type="Proteomes" id="UP000005408">
    <property type="component" value="Unassembled WGS sequence"/>
</dbReference>
<keyword evidence="5" id="KW-1185">Reference proteome</keyword>
<evidence type="ECO:0000259" key="3">
    <source>
        <dbReference type="PROSITE" id="PS50041"/>
    </source>
</evidence>
<dbReference type="SMART" id="SM00034">
    <property type="entry name" value="CLECT"/>
    <property type="match status" value="1"/>
</dbReference>